<dbReference type="InterPro" id="IPR000412">
    <property type="entry name" value="ABC_2_transport"/>
</dbReference>
<evidence type="ECO:0000256" key="1">
    <source>
        <dbReference type="ARBA" id="ARBA00004141"/>
    </source>
</evidence>
<feature type="transmembrane region" description="Helical" evidence="6">
    <location>
        <begin position="153"/>
        <end position="175"/>
    </location>
</feature>
<evidence type="ECO:0000313" key="8">
    <source>
        <dbReference type="EMBL" id="PRH78109.1"/>
    </source>
</evidence>
<keyword evidence="2 6" id="KW-0812">Transmembrane</keyword>
<dbReference type="RefSeq" id="WP_105869709.1">
    <property type="nucleotide sequence ID" value="NZ_PVLV01000243.1"/>
</dbReference>
<dbReference type="InterPro" id="IPR047817">
    <property type="entry name" value="ABC2_TM_bact-type"/>
</dbReference>
<evidence type="ECO:0000256" key="6">
    <source>
        <dbReference type="RuleBase" id="RU361157"/>
    </source>
</evidence>
<dbReference type="OrthoDB" id="3214063at2"/>
<proteinExistence type="inferred from homology"/>
<keyword evidence="6" id="KW-0813">Transport</keyword>
<dbReference type="AlphaFoldDB" id="A0A2S9PUL8"/>
<evidence type="ECO:0000313" key="9">
    <source>
        <dbReference type="Proteomes" id="UP000239322"/>
    </source>
</evidence>
<feature type="domain" description="ABC transmembrane type-2" evidence="7">
    <location>
        <begin position="37"/>
        <end position="260"/>
    </location>
</feature>
<keyword evidence="4 6" id="KW-0472">Membrane</keyword>
<keyword evidence="6" id="KW-1003">Cell membrane</keyword>
<feature type="transmembrane region" description="Helical" evidence="6">
    <location>
        <begin position="116"/>
        <end position="141"/>
    </location>
</feature>
<evidence type="ECO:0000256" key="5">
    <source>
        <dbReference type="ARBA" id="ARBA00023251"/>
    </source>
</evidence>
<feature type="transmembrane region" description="Helical" evidence="6">
    <location>
        <begin position="77"/>
        <end position="96"/>
    </location>
</feature>
<dbReference type="InterPro" id="IPR013525">
    <property type="entry name" value="ABC2_TM"/>
</dbReference>
<sequence>MAATEVRAEAREQRSTAARRLGALARAELTLLVRNKYALFTAVLMPPLMVAVIRSALDQAALGGSGMSALEGALTGGLAMMLVLVVYLNLTSAYVARREELVLKRLRTGEVTDGEIMAGTAMSAVAPALAQSVLMVVAGTVLLDMPAPRRPELLVPALLAGIVLLAALAGLTAAFTRTTESAQITTLPLLMVSAMGSGLFVPLETFPDTVASVCELLPLTGVTTLIRAGWLGSGGGQGVLEAAVTTAAWVILSGYAARRWFRWEPRR</sequence>
<gene>
    <name evidence="8" type="ORF">C6N75_16715</name>
</gene>
<dbReference type="EMBL" id="PVLV01000243">
    <property type="protein sequence ID" value="PRH78109.1"/>
    <property type="molecule type" value="Genomic_DNA"/>
</dbReference>
<evidence type="ECO:0000259" key="7">
    <source>
        <dbReference type="PROSITE" id="PS51012"/>
    </source>
</evidence>
<accession>A0A2S9PUL8</accession>
<dbReference type="Pfam" id="PF01061">
    <property type="entry name" value="ABC2_membrane"/>
    <property type="match status" value="1"/>
</dbReference>
<name>A0A2S9PUL8_9ACTN</name>
<comment type="subcellular location">
    <subcellularLocation>
        <location evidence="6">Cell membrane</location>
        <topology evidence="6">Multi-pass membrane protein</topology>
    </subcellularLocation>
    <subcellularLocation>
        <location evidence="1">Membrane</location>
        <topology evidence="1">Multi-pass membrane protein</topology>
    </subcellularLocation>
</comment>
<keyword evidence="9" id="KW-1185">Reference proteome</keyword>
<dbReference type="GO" id="GO:0140359">
    <property type="term" value="F:ABC-type transporter activity"/>
    <property type="evidence" value="ECO:0007669"/>
    <property type="project" value="InterPro"/>
</dbReference>
<evidence type="ECO:0000256" key="3">
    <source>
        <dbReference type="ARBA" id="ARBA00022989"/>
    </source>
</evidence>
<dbReference type="Proteomes" id="UP000239322">
    <property type="component" value="Unassembled WGS sequence"/>
</dbReference>
<dbReference type="PIRSF" id="PIRSF006648">
    <property type="entry name" value="DrrB"/>
    <property type="match status" value="1"/>
</dbReference>
<protein>
    <recommendedName>
        <fullName evidence="6">Transport permease protein</fullName>
    </recommendedName>
</protein>
<keyword evidence="5" id="KW-0046">Antibiotic resistance</keyword>
<comment type="caution">
    <text evidence="6">Lacks conserved residue(s) required for the propagation of feature annotation.</text>
</comment>
<keyword evidence="3 6" id="KW-1133">Transmembrane helix</keyword>
<organism evidence="8 9">
    <name type="scientific">Streptomyces solincola</name>
    <dbReference type="NCBI Taxonomy" id="2100817"/>
    <lineage>
        <taxon>Bacteria</taxon>
        <taxon>Bacillati</taxon>
        <taxon>Actinomycetota</taxon>
        <taxon>Actinomycetes</taxon>
        <taxon>Kitasatosporales</taxon>
        <taxon>Streptomycetaceae</taxon>
        <taxon>Streptomyces</taxon>
    </lineage>
</organism>
<comment type="caution">
    <text evidence="8">The sequence shown here is derived from an EMBL/GenBank/DDBJ whole genome shotgun (WGS) entry which is preliminary data.</text>
</comment>
<feature type="transmembrane region" description="Helical" evidence="6">
    <location>
        <begin position="37"/>
        <end position="57"/>
    </location>
</feature>
<dbReference type="GO" id="GO:0046677">
    <property type="term" value="P:response to antibiotic"/>
    <property type="evidence" value="ECO:0007669"/>
    <property type="project" value="UniProtKB-KW"/>
</dbReference>
<evidence type="ECO:0000256" key="2">
    <source>
        <dbReference type="ARBA" id="ARBA00022692"/>
    </source>
</evidence>
<reference evidence="8 9" key="1">
    <citation type="submission" date="2018-03" db="EMBL/GenBank/DDBJ databases">
        <title>Novel Streptomyces sp. from soil.</title>
        <authorList>
            <person name="Tan G.Y.A."/>
            <person name="Lee Z.Y."/>
        </authorList>
    </citation>
    <scope>NUCLEOTIDE SEQUENCE [LARGE SCALE GENOMIC DNA]</scope>
    <source>
        <strain evidence="8 9">ST5x</strain>
    </source>
</reference>
<evidence type="ECO:0000256" key="4">
    <source>
        <dbReference type="ARBA" id="ARBA00023136"/>
    </source>
</evidence>
<dbReference type="GO" id="GO:0043190">
    <property type="term" value="C:ATP-binding cassette (ABC) transporter complex"/>
    <property type="evidence" value="ECO:0007669"/>
    <property type="project" value="InterPro"/>
</dbReference>
<dbReference type="PROSITE" id="PS51012">
    <property type="entry name" value="ABC_TM2"/>
    <property type="match status" value="1"/>
</dbReference>
<dbReference type="PANTHER" id="PTHR43027:SF2">
    <property type="entry name" value="TRANSPORT PERMEASE PROTEIN"/>
    <property type="match status" value="1"/>
</dbReference>
<dbReference type="PANTHER" id="PTHR43027">
    <property type="entry name" value="DOXORUBICIN RESISTANCE ABC TRANSPORTER PERMEASE PROTEIN DRRC-RELATED"/>
    <property type="match status" value="1"/>
</dbReference>
<comment type="similarity">
    <text evidence="6">Belongs to the ABC-2 integral membrane protein family.</text>
</comment>
<dbReference type="InterPro" id="IPR052902">
    <property type="entry name" value="ABC-2_transporter"/>
</dbReference>